<feature type="region of interest" description="Disordered" evidence="3">
    <location>
        <begin position="674"/>
        <end position="694"/>
    </location>
</feature>
<protein>
    <submittedName>
        <fullName evidence="6">(Atlantic silverside) hypothetical protein</fullName>
    </submittedName>
</protein>
<dbReference type="PANTHER" id="PTHR13280">
    <property type="entry name" value="PHOSPHOFURIN ACIDIC CLUSTER SORTING PROTEIN"/>
    <property type="match status" value="1"/>
</dbReference>
<dbReference type="InterPro" id="IPR019381">
    <property type="entry name" value="PACS1/2_C"/>
</dbReference>
<gene>
    <name evidence="6" type="ORF">MMEN_LOCUS20837</name>
</gene>
<keyword evidence="2" id="KW-0597">Phosphoprotein</keyword>
<sequence length="851" mass="95021">MSKIDVRDSAPRLCSLTLKKLVVLKELDKELNSLSIAVKIQYPHFLKRDANRLQIMLQRRKRYKNRTILGYKTLAVGVINMAEVMQHPTDGGQILGLHSNVKEAPVRVAEISVYSLSSQPIDHEDGSGQAGRKTKTSDRSPDMDNYSEDDDDSYSSEQEASDDAVHAQDLYDEDDEVRKPKKTRRKMIRATSMTRQPNFKQKFVALLKRFKVTDEVLDSDPVDQTQEVEEDLDLLYDSLEVYNQSDSGPEMEDNESVLSTPKPKLKPFFEGMSHSSSQTEIGSIHSQKSQQRELSCPSGDFLTVDRCKVQGGRYQDDGITDTTVGVQEPEIDDSGPGSGEVNSWDVNTERVTSTVGKLYKTESQNHMSPSKVENKLQRRPRSTSMKDRQNSKAQSDRTSSIDSECSPESRLIAQVPRKSVYDQLNQILISDERLPESIILINTMEWQGQYVAELLHEQGQPIVSTCSAADVQAAFNTIVTRIQRFCNCNAQTPPTMKVAVAGDQSYLSTILRFFVEQLANKTPDWLSYIRFLVIPIGSHPLAKHVASFDSRFNNIFMDTAWRELFCRTERPASDNIDVAGRVIQYLAGANVSHQFPISEAMLTYKQKRLFTVFVHSPDEDSCQKFVPFIGVVKVGIVEQSLSTSMDSDDAMGGNTSILSSPTPPVAGPYGKEIGSTPPQSPSVSTALSGAGSPCSGSEVMGLQVDYWTWQGPEKKKEGEKRDVGLKNTLKSNFRSLQVSRLPSGGELTPPHSMAMTVVTKEKGYKKVIFLSKKPKEKELDSKSQVIDGISRLICTAKHQHTMLRVTIDGVEWNDVKFFQLAAQWPTHVKHFPVGIFGYTKPTTEECGGDVQ</sequence>
<feature type="region of interest" description="Disordered" evidence="3">
    <location>
        <begin position="315"/>
        <end position="409"/>
    </location>
</feature>
<evidence type="ECO:0000259" key="5">
    <source>
        <dbReference type="Pfam" id="PF25332"/>
    </source>
</evidence>
<feature type="compositionally biased region" description="Polar residues" evidence="3">
    <location>
        <begin position="391"/>
        <end position="403"/>
    </location>
</feature>
<evidence type="ECO:0000259" key="4">
    <source>
        <dbReference type="Pfam" id="PF10254"/>
    </source>
</evidence>
<feature type="domain" description="Phosphofurin acidic cluster sorting protein 1/2 C-terminal" evidence="4">
    <location>
        <begin position="420"/>
        <end position="838"/>
    </location>
</feature>
<comment type="similarity">
    <text evidence="1">Belongs to the PACS family.</text>
</comment>
<dbReference type="AlphaFoldDB" id="A0A8S4BW42"/>
<comment type="caution">
    <text evidence="6">The sequence shown here is derived from an EMBL/GenBank/DDBJ whole genome shotgun (WGS) entry which is preliminary data.</text>
</comment>
<feature type="compositionally biased region" description="Basic residues" evidence="3">
    <location>
        <begin position="179"/>
        <end position="188"/>
    </location>
</feature>
<dbReference type="EMBL" id="CAJRST010039999">
    <property type="protein sequence ID" value="CAG6017709.1"/>
    <property type="molecule type" value="Genomic_DNA"/>
</dbReference>
<organism evidence="6 7">
    <name type="scientific">Menidia menidia</name>
    <name type="common">Atlantic silverside</name>
    <dbReference type="NCBI Taxonomy" id="238744"/>
    <lineage>
        <taxon>Eukaryota</taxon>
        <taxon>Metazoa</taxon>
        <taxon>Chordata</taxon>
        <taxon>Craniata</taxon>
        <taxon>Vertebrata</taxon>
        <taxon>Euteleostomi</taxon>
        <taxon>Actinopterygii</taxon>
        <taxon>Neopterygii</taxon>
        <taxon>Teleostei</taxon>
        <taxon>Neoteleostei</taxon>
        <taxon>Acanthomorphata</taxon>
        <taxon>Ovalentaria</taxon>
        <taxon>Atherinomorphae</taxon>
        <taxon>Atheriniformes</taxon>
        <taxon>Atherinopsidae</taxon>
        <taxon>Menidiinae</taxon>
        <taxon>Menidia</taxon>
    </lineage>
</organism>
<dbReference type="GO" id="GO:0072659">
    <property type="term" value="P:protein localization to plasma membrane"/>
    <property type="evidence" value="ECO:0007669"/>
    <property type="project" value="TreeGrafter"/>
</dbReference>
<evidence type="ECO:0000256" key="2">
    <source>
        <dbReference type="ARBA" id="ARBA00022553"/>
    </source>
</evidence>
<dbReference type="InterPro" id="IPR057541">
    <property type="entry name" value="PACS1/2_N"/>
</dbReference>
<dbReference type="Pfam" id="PF10254">
    <property type="entry name" value="Pacs-1"/>
    <property type="match status" value="1"/>
</dbReference>
<evidence type="ECO:0000313" key="6">
    <source>
        <dbReference type="EMBL" id="CAG6017709.1"/>
    </source>
</evidence>
<name>A0A8S4BW42_9TELE</name>
<feature type="domain" description="Phosphofurin acidic cluster sorting protein 1/2 N-terminal C2" evidence="5">
    <location>
        <begin position="33"/>
        <end position="95"/>
    </location>
</feature>
<accession>A0A8S4BW42</accession>
<evidence type="ECO:0000256" key="3">
    <source>
        <dbReference type="SAM" id="MobiDB-lite"/>
    </source>
</evidence>
<dbReference type="Pfam" id="PF25332">
    <property type="entry name" value="C2_PACS_N"/>
    <property type="match status" value="1"/>
</dbReference>
<reference evidence="6" key="1">
    <citation type="submission" date="2021-05" db="EMBL/GenBank/DDBJ databases">
        <authorList>
            <person name="Tigano A."/>
        </authorList>
    </citation>
    <scope>NUCLEOTIDE SEQUENCE</scope>
</reference>
<evidence type="ECO:0000313" key="7">
    <source>
        <dbReference type="Proteomes" id="UP000677803"/>
    </source>
</evidence>
<feature type="region of interest" description="Disordered" evidence="3">
    <location>
        <begin position="272"/>
        <end position="297"/>
    </location>
</feature>
<keyword evidence="7" id="KW-1185">Reference proteome</keyword>
<feature type="region of interest" description="Disordered" evidence="3">
    <location>
        <begin position="119"/>
        <end position="190"/>
    </location>
</feature>
<dbReference type="GO" id="GO:0044325">
    <property type="term" value="F:transmembrane transporter binding"/>
    <property type="evidence" value="ECO:0007669"/>
    <property type="project" value="TreeGrafter"/>
</dbReference>
<proteinExistence type="inferred from homology"/>
<feature type="compositionally biased region" description="Polar residues" evidence="3">
    <location>
        <begin position="273"/>
        <end position="293"/>
    </location>
</feature>
<evidence type="ECO:0000256" key="1">
    <source>
        <dbReference type="ARBA" id="ARBA00008590"/>
    </source>
</evidence>
<dbReference type="OrthoDB" id="28829at2759"/>
<dbReference type="Proteomes" id="UP000677803">
    <property type="component" value="Unassembled WGS sequence"/>
</dbReference>
<feature type="compositionally biased region" description="Polar residues" evidence="3">
    <location>
        <begin position="340"/>
        <end position="368"/>
    </location>
</feature>
<feature type="compositionally biased region" description="Acidic residues" evidence="3">
    <location>
        <begin position="145"/>
        <end position="162"/>
    </location>
</feature>
<dbReference type="PANTHER" id="PTHR13280:SF14">
    <property type="entry name" value="PHOSPHOFURIN ACIDIC CLUSTER SORTING PROTEIN 1"/>
    <property type="match status" value="1"/>
</dbReference>